<dbReference type="PANTHER" id="PTHR35897:SF1">
    <property type="entry name" value="METHYLTRANSFERASE AUSD"/>
    <property type="match status" value="1"/>
</dbReference>
<dbReference type="CDD" id="cd02440">
    <property type="entry name" value="AdoMet_MTases"/>
    <property type="match status" value="1"/>
</dbReference>
<keyword evidence="2" id="KW-0808">Transferase</keyword>
<dbReference type="InterPro" id="IPR051654">
    <property type="entry name" value="Meroterpenoid_MTases"/>
</dbReference>
<gene>
    <name evidence="5" type="ORF">K435DRAFT_748703</name>
</gene>
<comment type="pathway">
    <text evidence="1">Secondary metabolite biosynthesis.</text>
</comment>
<dbReference type="Proteomes" id="UP000297245">
    <property type="component" value="Unassembled WGS sequence"/>
</dbReference>
<name>A0A4S8MKS7_DENBC</name>
<comment type="similarity">
    <text evidence="4">Belongs to the class I-like SAM-binding methyltransferase superfamily.</text>
</comment>
<keyword evidence="3" id="KW-0949">S-adenosyl-L-methionine</keyword>
<dbReference type="InterPro" id="IPR029063">
    <property type="entry name" value="SAM-dependent_MTases_sf"/>
</dbReference>
<evidence type="ECO:0000256" key="1">
    <source>
        <dbReference type="ARBA" id="ARBA00005179"/>
    </source>
</evidence>
<evidence type="ECO:0000256" key="4">
    <source>
        <dbReference type="ARBA" id="ARBA00038314"/>
    </source>
</evidence>
<dbReference type="SUPFAM" id="SSF53335">
    <property type="entry name" value="S-adenosyl-L-methionine-dependent methyltransferases"/>
    <property type="match status" value="1"/>
</dbReference>
<evidence type="ECO:0000313" key="5">
    <source>
        <dbReference type="EMBL" id="THV02824.1"/>
    </source>
</evidence>
<reference evidence="5 6" key="1">
    <citation type="journal article" date="2019" name="Nat. Ecol. Evol.">
        <title>Megaphylogeny resolves global patterns of mushroom evolution.</title>
        <authorList>
            <person name="Varga T."/>
            <person name="Krizsan K."/>
            <person name="Foldi C."/>
            <person name="Dima B."/>
            <person name="Sanchez-Garcia M."/>
            <person name="Sanchez-Ramirez S."/>
            <person name="Szollosi G.J."/>
            <person name="Szarkandi J.G."/>
            <person name="Papp V."/>
            <person name="Albert L."/>
            <person name="Andreopoulos W."/>
            <person name="Angelini C."/>
            <person name="Antonin V."/>
            <person name="Barry K.W."/>
            <person name="Bougher N.L."/>
            <person name="Buchanan P."/>
            <person name="Buyck B."/>
            <person name="Bense V."/>
            <person name="Catcheside P."/>
            <person name="Chovatia M."/>
            <person name="Cooper J."/>
            <person name="Damon W."/>
            <person name="Desjardin D."/>
            <person name="Finy P."/>
            <person name="Geml J."/>
            <person name="Haridas S."/>
            <person name="Hughes K."/>
            <person name="Justo A."/>
            <person name="Karasinski D."/>
            <person name="Kautmanova I."/>
            <person name="Kiss B."/>
            <person name="Kocsube S."/>
            <person name="Kotiranta H."/>
            <person name="LaButti K.M."/>
            <person name="Lechner B.E."/>
            <person name="Liimatainen K."/>
            <person name="Lipzen A."/>
            <person name="Lukacs Z."/>
            <person name="Mihaltcheva S."/>
            <person name="Morgado L.N."/>
            <person name="Niskanen T."/>
            <person name="Noordeloos M.E."/>
            <person name="Ohm R.A."/>
            <person name="Ortiz-Santana B."/>
            <person name="Ovrebo C."/>
            <person name="Racz N."/>
            <person name="Riley R."/>
            <person name="Savchenko A."/>
            <person name="Shiryaev A."/>
            <person name="Soop K."/>
            <person name="Spirin V."/>
            <person name="Szebenyi C."/>
            <person name="Tomsovsky M."/>
            <person name="Tulloss R.E."/>
            <person name="Uehling J."/>
            <person name="Grigoriev I.V."/>
            <person name="Vagvolgyi C."/>
            <person name="Papp T."/>
            <person name="Martin F.M."/>
            <person name="Miettinen O."/>
            <person name="Hibbett D.S."/>
            <person name="Nagy L.G."/>
        </authorList>
    </citation>
    <scope>NUCLEOTIDE SEQUENCE [LARGE SCALE GENOMIC DNA]</scope>
    <source>
        <strain evidence="5 6">CBS 962.96</strain>
    </source>
</reference>
<accession>A0A4S8MKS7</accession>
<evidence type="ECO:0008006" key="7">
    <source>
        <dbReference type="Google" id="ProtNLM"/>
    </source>
</evidence>
<evidence type="ECO:0000256" key="3">
    <source>
        <dbReference type="ARBA" id="ARBA00022691"/>
    </source>
</evidence>
<organism evidence="5 6">
    <name type="scientific">Dendrothele bispora (strain CBS 962.96)</name>
    <dbReference type="NCBI Taxonomy" id="1314807"/>
    <lineage>
        <taxon>Eukaryota</taxon>
        <taxon>Fungi</taxon>
        <taxon>Dikarya</taxon>
        <taxon>Basidiomycota</taxon>
        <taxon>Agaricomycotina</taxon>
        <taxon>Agaricomycetes</taxon>
        <taxon>Agaricomycetidae</taxon>
        <taxon>Agaricales</taxon>
        <taxon>Agaricales incertae sedis</taxon>
        <taxon>Dendrothele</taxon>
    </lineage>
</organism>
<dbReference type="GO" id="GO:0016740">
    <property type="term" value="F:transferase activity"/>
    <property type="evidence" value="ECO:0007669"/>
    <property type="project" value="UniProtKB-KW"/>
</dbReference>
<dbReference type="Gene3D" id="3.40.50.150">
    <property type="entry name" value="Vaccinia Virus protein VP39"/>
    <property type="match status" value="1"/>
</dbReference>
<proteinExistence type="inferred from homology"/>
<keyword evidence="6" id="KW-1185">Reference proteome</keyword>
<dbReference type="EMBL" id="ML179073">
    <property type="protein sequence ID" value="THV02824.1"/>
    <property type="molecule type" value="Genomic_DNA"/>
</dbReference>
<dbReference type="OrthoDB" id="2094832at2759"/>
<evidence type="ECO:0000256" key="2">
    <source>
        <dbReference type="ARBA" id="ARBA00022679"/>
    </source>
</evidence>
<sequence length="291" mass="32841">MEATNNAEQNKLQLDESELAHLKKQTGIEDVDELTKHVQDVVRRAHEVFGYKYLTSTLFLKSKLARLPVYKHVLEVGKTRKDALFLDLGCGLGHDTRRAASDGYPVQNLIASDLYPEFWTLGHELFKSTPESFPVPFIPGDAFNNDFIPDRKPFMENPNTPRPSMDSLVSSKSLAGLQGHLSFIHASALFHLFREEPQRQLAKKFASLLSPVPGSVIFGLHRGSPEPREKTNHRGETIFCHSPESFKRVWTGGEGEEGVFPPGSVEVEVVPFQIDRLGEEYYLLVWSVKRI</sequence>
<evidence type="ECO:0000313" key="6">
    <source>
        <dbReference type="Proteomes" id="UP000297245"/>
    </source>
</evidence>
<protein>
    <recommendedName>
        <fullName evidence="7">Methyltransferase domain-containing protein</fullName>
    </recommendedName>
</protein>
<dbReference type="AlphaFoldDB" id="A0A4S8MKS7"/>
<dbReference type="PANTHER" id="PTHR35897">
    <property type="entry name" value="METHYLTRANSFERASE AUSD"/>
    <property type="match status" value="1"/>
</dbReference>